<evidence type="ECO:0000256" key="6">
    <source>
        <dbReference type="PROSITE-ProRule" id="PRU00708"/>
    </source>
</evidence>
<evidence type="ECO:0000256" key="2">
    <source>
        <dbReference type="ARBA" id="ARBA00008044"/>
    </source>
</evidence>
<evidence type="ECO:0000313" key="8">
    <source>
        <dbReference type="EMBL" id="KAK7383139.1"/>
    </source>
</evidence>
<keyword evidence="4" id="KW-0539">Nucleus</keyword>
<dbReference type="Pfam" id="PF13041">
    <property type="entry name" value="PPR_2"/>
    <property type="match status" value="1"/>
</dbReference>
<evidence type="ECO:0000313" key="9">
    <source>
        <dbReference type="Proteomes" id="UP001386955"/>
    </source>
</evidence>
<dbReference type="EMBL" id="JAYMYS010000008">
    <property type="protein sequence ID" value="KAK7383139.1"/>
    <property type="molecule type" value="Genomic_DNA"/>
</dbReference>
<dbReference type="InterPro" id="IPR019163">
    <property type="entry name" value="THO_Thoc5"/>
</dbReference>
<dbReference type="Pfam" id="PF09766">
    <property type="entry name" value="FmiP_Thoc5"/>
    <property type="match status" value="1"/>
</dbReference>
<feature type="repeat" description="PPR" evidence="6">
    <location>
        <begin position="268"/>
        <end position="303"/>
    </location>
</feature>
<evidence type="ECO:0000256" key="3">
    <source>
        <dbReference type="ARBA" id="ARBA00022737"/>
    </source>
</evidence>
<dbReference type="Pfam" id="PF01535">
    <property type="entry name" value="PPR"/>
    <property type="match status" value="5"/>
</dbReference>
<dbReference type="InterPro" id="IPR046848">
    <property type="entry name" value="E_motif"/>
</dbReference>
<keyword evidence="3" id="KW-0677">Repeat</keyword>
<dbReference type="InterPro" id="IPR002885">
    <property type="entry name" value="PPR_rpt"/>
</dbReference>
<dbReference type="PANTHER" id="PTHR13375:SF3">
    <property type="entry name" value="THO COMPLEX SUBUNIT 5 HOMOLOG"/>
    <property type="match status" value="1"/>
</dbReference>
<dbReference type="Pfam" id="PF20431">
    <property type="entry name" value="E_motif"/>
    <property type="match status" value="1"/>
</dbReference>
<dbReference type="PROSITE" id="PS51375">
    <property type="entry name" value="PPR"/>
    <property type="match status" value="3"/>
</dbReference>
<dbReference type="AlphaFoldDB" id="A0AAN9RU77"/>
<comment type="subcellular location">
    <subcellularLocation>
        <location evidence="1">Nucleus</location>
    </subcellularLocation>
</comment>
<dbReference type="GO" id="GO:0006406">
    <property type="term" value="P:mRNA export from nucleus"/>
    <property type="evidence" value="ECO:0007669"/>
    <property type="project" value="TreeGrafter"/>
</dbReference>
<dbReference type="InterPro" id="IPR011990">
    <property type="entry name" value="TPR-like_helical_dom_sf"/>
</dbReference>
<name>A0AAN9RU77_PSOTE</name>
<dbReference type="Gene3D" id="1.25.40.10">
    <property type="entry name" value="Tetratricopeptide repeat domain"/>
    <property type="match status" value="3"/>
</dbReference>
<proteinExistence type="inferred from homology"/>
<dbReference type="NCBIfam" id="TIGR00756">
    <property type="entry name" value="PPR"/>
    <property type="match status" value="5"/>
</dbReference>
<sequence length="1193" mass="135339">MNPLPHYNIAPLNFNMATYTYILFSQSRSTKFKLRLTQLLNSAKTIDHLKQIHALFLKLLTRQPPHHYHHFMDRLLRRVLHFAGENSSLCYAHRLFDTMPNCPDNFLWTSLIRAFLSHHSHLRHCISTYARMHQNGVFPSGFTFSSVLSACGRVPVLFEGKQVHTRVVQSGFLGNKIVQTALLDMYAKSDCTRDARDVFDTMDDRDVVTWTAMICGYAKVGMMVDARQLFDNMGERNSFTWTTMVAGYANCEDMKAAKELYDLMNEKNEITWIAMIAGYGKLGKVSEARRIFDGIPVPQGASPCAAMLACYAQNGYAKEAIDMYEKMREAKIKITEVAMVGAMSACAQLRDIRMSNTLTDHLDEGCCDRTNIVSNGFIHMHSKCGNINLASNEFSIMRYRDMYTYSAMIAAFAEHGKSEDAINLFLEMQKEGLKPNQVIFIGVLNACGSSGHIEDGCRFFQIMIELFGIEPLPEHYACIVDLLGRAGQLEMAYDVIKENTTSADATTWGSLLAACRVYGNVELGEIAARHLFEIDPEDSGNYVLLANTYASKDKWEHAQEVKKLISERRVKKPSGIGMLVMGMGDIEFCHKEGTLNSTYSKRYHEHWDKDDSLGKEHNRIISLKKMEKENGLSPNMDLQGAIPCRDINIMSRTSLYWEETTNAAQTFNMLHPLRKEPNTLTARKQFSLHTTRMEDGDTTEDAVVVPASNVDYDGDQRLFPHSSRHGDSEEESPHELLCNTKASIENIVAEILSLKHQGKPKPILTHRLRELLTQTLLHFVTLRQANRSILLEEERARTETERAKAPLELISQQLQNLMYEKSQYMKAIKACNDFKSKYPDIEVVSEEEFLLDAPQDMKDSILSNHSEHDIVLKRLNFELFQRKELCKLQNKLEQKRKALLETIANRKKFLSSLPSHLKSLKKASLPVQNQLGVQHTKKLKRHHLAELLPSPLYVIYSQLLAQKEAFGESIDVEIIGSVKDAQAFAHHQAHKDTGISTSVESSKLENDEPDEDGQRQGKRPRRFQGKESLDQAGIFQIHPLNVNLHVYDDEVSDLECAKLITLKFEYMMQLNIICVGIEASNDGPKNEILSNLFPDDTGLELPHQTAKLFVGDAIMFNGDRTSRPYKWAQHLAGIDFLPEVAPLLMVSHETSDSGEAARGEDVIPSLSQYRQRNRLQTVLQKIRSRTKAQLALQ</sequence>
<protein>
    <recommendedName>
        <fullName evidence="10">Pentatricopeptide repeat-containing protein</fullName>
    </recommendedName>
</protein>
<feature type="region of interest" description="Disordered" evidence="7">
    <location>
        <begin position="989"/>
        <end position="1025"/>
    </location>
</feature>
<dbReference type="GO" id="GO:0000445">
    <property type="term" value="C:THO complex part of transcription export complex"/>
    <property type="evidence" value="ECO:0007669"/>
    <property type="project" value="TreeGrafter"/>
</dbReference>
<keyword evidence="9" id="KW-1185">Reference proteome</keyword>
<comment type="similarity">
    <text evidence="5">Belongs to the PPR family. PCMP-E subfamily.</text>
</comment>
<comment type="caution">
    <text evidence="8">The sequence shown here is derived from an EMBL/GenBank/DDBJ whole genome shotgun (WGS) entry which is preliminary data.</text>
</comment>
<dbReference type="Proteomes" id="UP001386955">
    <property type="component" value="Unassembled WGS sequence"/>
</dbReference>
<accession>A0AAN9RU77</accession>
<reference evidence="8 9" key="1">
    <citation type="submission" date="2024-01" db="EMBL/GenBank/DDBJ databases">
        <title>The genomes of 5 underutilized Papilionoideae crops provide insights into root nodulation and disease resistanc.</title>
        <authorList>
            <person name="Jiang F."/>
        </authorList>
    </citation>
    <scope>NUCLEOTIDE SEQUENCE [LARGE SCALE GENOMIC DNA]</scope>
    <source>
        <strain evidence="8">DUOXIRENSHENG_FW03</strain>
        <tissue evidence="8">Leaves</tissue>
    </source>
</reference>
<dbReference type="FunFam" id="1.25.40.10:FF:000090">
    <property type="entry name" value="Pentatricopeptide repeat-containing protein, chloroplastic"/>
    <property type="match status" value="1"/>
</dbReference>
<dbReference type="FunFam" id="1.25.40.10:FF:001214">
    <property type="entry name" value="Pentatricopeptide repeat-containing protein At2g20540"/>
    <property type="match status" value="1"/>
</dbReference>
<gene>
    <name evidence="8" type="ORF">VNO78_28810</name>
</gene>
<organism evidence="8 9">
    <name type="scientific">Psophocarpus tetragonolobus</name>
    <name type="common">Winged bean</name>
    <name type="synonym">Dolichos tetragonolobus</name>
    <dbReference type="NCBI Taxonomy" id="3891"/>
    <lineage>
        <taxon>Eukaryota</taxon>
        <taxon>Viridiplantae</taxon>
        <taxon>Streptophyta</taxon>
        <taxon>Embryophyta</taxon>
        <taxon>Tracheophyta</taxon>
        <taxon>Spermatophyta</taxon>
        <taxon>Magnoliopsida</taxon>
        <taxon>eudicotyledons</taxon>
        <taxon>Gunneridae</taxon>
        <taxon>Pentapetalae</taxon>
        <taxon>rosids</taxon>
        <taxon>fabids</taxon>
        <taxon>Fabales</taxon>
        <taxon>Fabaceae</taxon>
        <taxon>Papilionoideae</taxon>
        <taxon>50 kb inversion clade</taxon>
        <taxon>NPAAA clade</taxon>
        <taxon>indigoferoid/millettioid clade</taxon>
        <taxon>Phaseoleae</taxon>
        <taxon>Psophocarpus</taxon>
    </lineage>
</organism>
<dbReference type="PANTHER" id="PTHR13375">
    <property type="entry name" value="FMS INTERACTING PROTEIN"/>
    <property type="match status" value="1"/>
</dbReference>
<evidence type="ECO:0000256" key="5">
    <source>
        <dbReference type="ARBA" id="ARBA00061659"/>
    </source>
</evidence>
<evidence type="ECO:0000256" key="7">
    <source>
        <dbReference type="SAM" id="MobiDB-lite"/>
    </source>
</evidence>
<dbReference type="SUPFAM" id="SSF48452">
    <property type="entry name" value="TPR-like"/>
    <property type="match status" value="1"/>
</dbReference>
<feature type="repeat" description="PPR" evidence="6">
    <location>
        <begin position="401"/>
        <end position="435"/>
    </location>
</feature>
<evidence type="ECO:0000256" key="1">
    <source>
        <dbReference type="ARBA" id="ARBA00004123"/>
    </source>
</evidence>
<evidence type="ECO:0008006" key="10">
    <source>
        <dbReference type="Google" id="ProtNLM"/>
    </source>
</evidence>
<evidence type="ECO:0000256" key="4">
    <source>
        <dbReference type="ARBA" id="ARBA00023242"/>
    </source>
</evidence>
<comment type="similarity">
    <text evidence="2">Belongs to the THOC5 family.</text>
</comment>
<feature type="repeat" description="PPR" evidence="6">
    <location>
        <begin position="206"/>
        <end position="240"/>
    </location>
</feature>
<dbReference type="GO" id="GO:0003729">
    <property type="term" value="F:mRNA binding"/>
    <property type="evidence" value="ECO:0007669"/>
    <property type="project" value="TreeGrafter"/>
</dbReference>